<accession>A0A674MAN9</accession>
<dbReference type="InterPro" id="IPR032745">
    <property type="entry name" value="GRIN_C"/>
</dbReference>
<reference evidence="4" key="2">
    <citation type="submission" date="2025-08" db="UniProtKB">
        <authorList>
            <consortium name="Ensembl"/>
        </authorList>
    </citation>
    <scope>IDENTIFICATION</scope>
</reference>
<dbReference type="Proteomes" id="UP000005226">
    <property type="component" value="Unplaced"/>
</dbReference>
<reference evidence="4" key="3">
    <citation type="submission" date="2025-09" db="UniProtKB">
        <authorList>
            <consortium name="Ensembl"/>
        </authorList>
    </citation>
    <scope>IDENTIFICATION</scope>
</reference>
<dbReference type="GO" id="GO:0031175">
    <property type="term" value="P:neuron projection development"/>
    <property type="evidence" value="ECO:0007669"/>
    <property type="project" value="TreeGrafter"/>
</dbReference>
<dbReference type="GeneTree" id="ENSGT00570000079168"/>
<evidence type="ECO:0000313" key="5">
    <source>
        <dbReference type="Proteomes" id="UP000005226"/>
    </source>
</evidence>
<dbReference type="InParanoid" id="A0A674MAN9"/>
<evidence type="ECO:0000313" key="4">
    <source>
        <dbReference type="Ensembl" id="ENSTRUP00000058028.1"/>
    </source>
</evidence>
<dbReference type="InterPro" id="IPR026646">
    <property type="entry name" value="GPRIN2-like/GPRIN3"/>
</dbReference>
<feature type="region of interest" description="Disordered" evidence="2">
    <location>
        <begin position="1"/>
        <end position="25"/>
    </location>
</feature>
<evidence type="ECO:0000256" key="1">
    <source>
        <dbReference type="ARBA" id="ARBA00002358"/>
    </source>
</evidence>
<evidence type="ECO:0000256" key="2">
    <source>
        <dbReference type="SAM" id="MobiDB-lite"/>
    </source>
</evidence>
<reference evidence="4" key="1">
    <citation type="journal article" date="2011" name="Genome Biol. Evol.">
        <title>Integration of the genetic map and genome assembly of fugu facilitates insights into distinct features of genome evolution in teleosts and mammals.</title>
        <authorList>
            <person name="Kai W."/>
            <person name="Kikuchi K."/>
            <person name="Tohari S."/>
            <person name="Chew A.K."/>
            <person name="Tay A."/>
            <person name="Fujiwara A."/>
            <person name="Hosoya S."/>
            <person name="Suetake H."/>
            <person name="Naruse K."/>
            <person name="Brenner S."/>
            <person name="Suzuki Y."/>
            <person name="Venkatesh B."/>
        </authorList>
    </citation>
    <scope>NUCLEOTIDE SEQUENCE [LARGE SCALE GENOMIC DNA]</scope>
</reference>
<sequence>MQADADAPAPTATHGDACGPRPQVAPPTAAAGSTCGQNCVQIPDDAVMLSWRQLQWPQHCNMNADGGGAQRPPARCFCISSPRMEAGDRQEVLPPSCDRTSCCEGRLHHLEDAFAACCQAQVVPALWSCGAQQTSIPAPGLHQLSVPRLSSSISESGLDAKHLLPCCPPGSSWTNARPQQDVGTMTVHKELRDVGVQVGSGVTAHVFPQICLAETSQAPKPNRASGENPAPKSPVKEVKWDAEGMTWEVYGASVDPEELGLAIQKHLELQIKETRSLQNPRASRGTRRSSRVSGLLRSATCCVRSPSAVE</sequence>
<dbReference type="GO" id="GO:0005886">
    <property type="term" value="C:plasma membrane"/>
    <property type="evidence" value="ECO:0007669"/>
    <property type="project" value="TreeGrafter"/>
</dbReference>
<keyword evidence="5" id="KW-1185">Reference proteome</keyword>
<protein>
    <recommendedName>
        <fullName evidence="3">G protein-regulated inducer of neurite outgrowth C-terminal domain-containing protein</fullName>
    </recommendedName>
</protein>
<feature type="domain" description="G protein-regulated inducer of neurite outgrowth C-terminal" evidence="3">
    <location>
        <begin position="224"/>
        <end position="282"/>
    </location>
</feature>
<dbReference type="Ensembl" id="ENSTRUT00000088136.1">
    <property type="protein sequence ID" value="ENSTRUP00000058028.1"/>
    <property type="gene ID" value="ENSTRUG00000026545.1"/>
</dbReference>
<name>A0A674MAN9_TAKRU</name>
<organism evidence="4 5">
    <name type="scientific">Takifugu rubripes</name>
    <name type="common">Japanese pufferfish</name>
    <name type="synonym">Fugu rubripes</name>
    <dbReference type="NCBI Taxonomy" id="31033"/>
    <lineage>
        <taxon>Eukaryota</taxon>
        <taxon>Metazoa</taxon>
        <taxon>Chordata</taxon>
        <taxon>Craniata</taxon>
        <taxon>Vertebrata</taxon>
        <taxon>Euteleostomi</taxon>
        <taxon>Actinopterygii</taxon>
        <taxon>Neopterygii</taxon>
        <taxon>Teleostei</taxon>
        <taxon>Neoteleostei</taxon>
        <taxon>Acanthomorphata</taxon>
        <taxon>Eupercaria</taxon>
        <taxon>Tetraodontiformes</taxon>
        <taxon>Tetradontoidea</taxon>
        <taxon>Tetraodontidae</taxon>
        <taxon>Takifugu</taxon>
    </lineage>
</organism>
<feature type="compositionally biased region" description="Low complexity" evidence="2">
    <location>
        <begin position="1"/>
        <end position="13"/>
    </location>
</feature>
<dbReference type="AlphaFoldDB" id="A0A674MAN9"/>
<dbReference type="PANTHER" id="PTHR15718:SF5">
    <property type="entry name" value="G PROTEIN-REGULATED INDUCER OF NEURITE OUTGROWTH 2"/>
    <property type="match status" value="1"/>
</dbReference>
<feature type="region of interest" description="Disordered" evidence="2">
    <location>
        <begin position="274"/>
        <end position="293"/>
    </location>
</feature>
<dbReference type="Pfam" id="PF15235">
    <property type="entry name" value="GRIN_C"/>
    <property type="match status" value="1"/>
</dbReference>
<evidence type="ECO:0000259" key="3">
    <source>
        <dbReference type="Pfam" id="PF15235"/>
    </source>
</evidence>
<comment type="function">
    <text evidence="1">May be involved in neurite outgrowth.</text>
</comment>
<proteinExistence type="predicted"/>
<dbReference type="PANTHER" id="PTHR15718">
    <property type="entry name" value="G PROTEIN-REGULATED INDUCER OF NEURITE OUTGROWTH C-TERMINAL DOMAIN-CONTAINING PROTEIN"/>
    <property type="match status" value="1"/>
</dbReference>